<evidence type="ECO:0000256" key="6">
    <source>
        <dbReference type="ARBA" id="ARBA00023242"/>
    </source>
</evidence>
<evidence type="ECO:0000313" key="11">
    <source>
        <dbReference type="EnsemblMetazoa" id="LLOJ009188-PA"/>
    </source>
</evidence>
<dbReference type="Proteomes" id="UP000092461">
    <property type="component" value="Unassembled WGS sequence"/>
</dbReference>
<dbReference type="InterPro" id="IPR031106">
    <property type="entry name" value="C/EBP"/>
</dbReference>
<evidence type="ECO:0000256" key="3">
    <source>
        <dbReference type="ARBA" id="ARBA00023015"/>
    </source>
</evidence>
<evidence type="ECO:0000256" key="8">
    <source>
        <dbReference type="SAM" id="MobiDB-lite"/>
    </source>
</evidence>
<dbReference type="SMART" id="SM00338">
    <property type="entry name" value="BRLZ"/>
    <property type="match status" value="1"/>
</dbReference>
<dbReference type="PANTHER" id="PTHR23334">
    <property type="entry name" value="CCAAT/ENHANCER BINDING PROTEIN"/>
    <property type="match status" value="1"/>
</dbReference>
<keyword evidence="4" id="KW-0238">DNA-binding</keyword>
<reference evidence="11" key="3">
    <citation type="submission" date="2020-05" db="UniProtKB">
        <authorList>
            <consortium name="EnsemblMetazoa"/>
        </authorList>
    </citation>
    <scope>IDENTIFICATION</scope>
    <source>
        <strain evidence="11">Jacobina</strain>
    </source>
</reference>
<keyword evidence="12" id="KW-1185">Reference proteome</keyword>
<evidence type="ECO:0000313" key="12">
    <source>
        <dbReference type="Proteomes" id="UP000092461"/>
    </source>
</evidence>
<feature type="region of interest" description="Disordered" evidence="8">
    <location>
        <begin position="1"/>
        <end position="43"/>
    </location>
</feature>
<dbReference type="SUPFAM" id="SSF57959">
    <property type="entry name" value="Leucine zipper domain"/>
    <property type="match status" value="1"/>
</dbReference>
<sequence length="116" mass="13638">MPSKKKNTKTAVNEFDEDYRRKRERNNQAVKKSREKTKQNTIETHQRVEKLRVENKVLENEITNLKKKLKLLKELFIAQAKAKNTSAAELKDIIGSDTESEDDKQMEEEDEDDDDD</sequence>
<dbReference type="EMBL" id="GITU01006369">
    <property type="protein sequence ID" value="MBC1175072.1"/>
    <property type="molecule type" value="Transcribed_RNA"/>
</dbReference>
<evidence type="ECO:0000256" key="7">
    <source>
        <dbReference type="SAM" id="Coils"/>
    </source>
</evidence>
<protein>
    <submittedName>
        <fullName evidence="10">Putative ovary c/ebpg transcription factor</fullName>
    </submittedName>
</protein>
<dbReference type="Pfam" id="PF07716">
    <property type="entry name" value="bZIP_2"/>
    <property type="match status" value="1"/>
</dbReference>
<evidence type="ECO:0000256" key="4">
    <source>
        <dbReference type="ARBA" id="ARBA00023125"/>
    </source>
</evidence>
<keyword evidence="6" id="KW-0539">Nucleus</keyword>
<dbReference type="GO" id="GO:0005634">
    <property type="term" value="C:nucleus"/>
    <property type="evidence" value="ECO:0007669"/>
    <property type="project" value="UniProtKB-SubCell"/>
</dbReference>
<dbReference type="PROSITE" id="PS50217">
    <property type="entry name" value="BZIP"/>
    <property type="match status" value="1"/>
</dbReference>
<comment type="similarity">
    <text evidence="2">Belongs to the bZIP family. C/EBP subfamily.</text>
</comment>
<feature type="domain" description="BZIP" evidence="9">
    <location>
        <begin position="16"/>
        <end position="79"/>
    </location>
</feature>
<feature type="coiled-coil region" evidence="7">
    <location>
        <begin position="48"/>
        <end position="75"/>
    </location>
</feature>
<keyword evidence="5" id="KW-0804">Transcription</keyword>
<evidence type="ECO:0000259" key="9">
    <source>
        <dbReference type="PROSITE" id="PS50217"/>
    </source>
</evidence>
<accession>A0A1B0CW03</accession>
<dbReference type="GO" id="GO:0000978">
    <property type="term" value="F:RNA polymerase II cis-regulatory region sequence-specific DNA binding"/>
    <property type="evidence" value="ECO:0007669"/>
    <property type="project" value="TreeGrafter"/>
</dbReference>
<feature type="compositionally biased region" description="Acidic residues" evidence="8">
    <location>
        <begin position="98"/>
        <end position="116"/>
    </location>
</feature>
<dbReference type="InterPro" id="IPR046347">
    <property type="entry name" value="bZIP_sf"/>
</dbReference>
<dbReference type="InterPro" id="IPR004827">
    <property type="entry name" value="bZIP"/>
</dbReference>
<dbReference type="Gene3D" id="1.20.5.170">
    <property type="match status" value="1"/>
</dbReference>
<evidence type="ECO:0000256" key="1">
    <source>
        <dbReference type="ARBA" id="ARBA00004123"/>
    </source>
</evidence>
<reference evidence="12" key="1">
    <citation type="submission" date="2012-05" db="EMBL/GenBank/DDBJ databases">
        <title>Whole Genome Assembly of Lutzomyia longipalpis.</title>
        <authorList>
            <person name="Richards S."/>
            <person name="Qu C."/>
            <person name="Dillon R."/>
            <person name="Worley K."/>
            <person name="Scherer S."/>
            <person name="Batterton M."/>
            <person name="Taylor A."/>
            <person name="Hawes A."/>
            <person name="Hernandez B."/>
            <person name="Kovar C."/>
            <person name="Mandapat C."/>
            <person name="Pham C."/>
            <person name="Qu C."/>
            <person name="Jing C."/>
            <person name="Bess C."/>
            <person name="Bandaranaike D."/>
            <person name="Ngo D."/>
            <person name="Ongeri F."/>
            <person name="Arias F."/>
            <person name="Lara F."/>
            <person name="Weissenberger G."/>
            <person name="Kamau G."/>
            <person name="Han H."/>
            <person name="Shen H."/>
            <person name="Dinh H."/>
            <person name="Khalil I."/>
            <person name="Jones J."/>
            <person name="Shafer J."/>
            <person name="Jayaseelan J."/>
            <person name="Quiroz J."/>
            <person name="Blankenburg K."/>
            <person name="Nguyen L."/>
            <person name="Jackson L."/>
            <person name="Francisco L."/>
            <person name="Tang L.-Y."/>
            <person name="Pu L.-L."/>
            <person name="Perales L."/>
            <person name="Lorensuhewa L."/>
            <person name="Munidasa M."/>
            <person name="Coyle M."/>
            <person name="Taylor M."/>
            <person name="Puazo M."/>
            <person name="Firestine M."/>
            <person name="Scheel M."/>
            <person name="Javaid M."/>
            <person name="Wang M."/>
            <person name="Li M."/>
            <person name="Tabassum N."/>
            <person name="Saada N."/>
            <person name="Osuji N."/>
            <person name="Aqrawi P."/>
            <person name="Fu Q."/>
            <person name="Thornton R."/>
            <person name="Raj R."/>
            <person name="Goodspeed R."/>
            <person name="Mata R."/>
            <person name="Najjar R."/>
            <person name="Gubbala S."/>
            <person name="Lee S."/>
            <person name="Denson S."/>
            <person name="Patil S."/>
            <person name="Macmil S."/>
            <person name="Qi S."/>
            <person name="Matskevitch T."/>
            <person name="Palculict T."/>
            <person name="Mathew T."/>
            <person name="Vee V."/>
            <person name="Velamala V."/>
            <person name="Korchina V."/>
            <person name="Cai W."/>
            <person name="Liu W."/>
            <person name="Dai W."/>
            <person name="Zou X."/>
            <person name="Zhu Y."/>
            <person name="Zhang Y."/>
            <person name="Wu Y.-Q."/>
            <person name="Xin Y."/>
            <person name="Nazarath L."/>
            <person name="Kovar C."/>
            <person name="Han Y."/>
            <person name="Muzny D."/>
            <person name="Gibbs R."/>
        </authorList>
    </citation>
    <scope>NUCLEOTIDE SEQUENCE [LARGE SCALE GENOMIC DNA]</scope>
    <source>
        <strain evidence="12">Jacobina</strain>
    </source>
</reference>
<dbReference type="GO" id="GO:0000981">
    <property type="term" value="F:DNA-binding transcription factor activity, RNA polymerase II-specific"/>
    <property type="evidence" value="ECO:0007669"/>
    <property type="project" value="TreeGrafter"/>
</dbReference>
<dbReference type="GO" id="GO:0006351">
    <property type="term" value="P:DNA-templated transcription"/>
    <property type="evidence" value="ECO:0007669"/>
    <property type="project" value="InterPro"/>
</dbReference>
<keyword evidence="7" id="KW-0175">Coiled coil</keyword>
<dbReference type="EMBL" id="AJWK01031514">
    <property type="status" value="NOT_ANNOTATED_CDS"/>
    <property type="molecule type" value="Genomic_DNA"/>
</dbReference>
<organism evidence="11 12">
    <name type="scientific">Lutzomyia longipalpis</name>
    <name type="common">Sand fly</name>
    <dbReference type="NCBI Taxonomy" id="7200"/>
    <lineage>
        <taxon>Eukaryota</taxon>
        <taxon>Metazoa</taxon>
        <taxon>Ecdysozoa</taxon>
        <taxon>Arthropoda</taxon>
        <taxon>Hexapoda</taxon>
        <taxon>Insecta</taxon>
        <taxon>Pterygota</taxon>
        <taxon>Neoptera</taxon>
        <taxon>Endopterygota</taxon>
        <taxon>Diptera</taxon>
        <taxon>Nematocera</taxon>
        <taxon>Psychodoidea</taxon>
        <taxon>Psychodidae</taxon>
        <taxon>Lutzomyia</taxon>
        <taxon>Lutzomyia</taxon>
    </lineage>
</organism>
<dbReference type="VEuPathDB" id="VectorBase:LLONM1_006202"/>
<feature type="region of interest" description="Disordered" evidence="8">
    <location>
        <begin position="84"/>
        <end position="116"/>
    </location>
</feature>
<name>A0A1B0CW03_LUTLO</name>
<dbReference type="PANTHER" id="PTHR23334:SF69">
    <property type="entry name" value="CCAAT_ENHANCER-BINDING PROTEIN GAMMA"/>
    <property type="match status" value="1"/>
</dbReference>
<evidence type="ECO:0000256" key="5">
    <source>
        <dbReference type="ARBA" id="ARBA00023163"/>
    </source>
</evidence>
<dbReference type="AlphaFoldDB" id="A0A1B0CW03"/>
<proteinExistence type="inferred from homology"/>
<comment type="subcellular location">
    <subcellularLocation>
        <location evidence="1">Nucleus</location>
    </subcellularLocation>
</comment>
<dbReference type="EnsemblMetazoa" id="LLOJ009188-RA">
    <property type="protein sequence ID" value="LLOJ009188-PA"/>
    <property type="gene ID" value="LLOJ009188"/>
</dbReference>
<evidence type="ECO:0000256" key="2">
    <source>
        <dbReference type="ARBA" id="ARBA00006951"/>
    </source>
</evidence>
<dbReference type="VEuPathDB" id="VectorBase:LLOJ009188"/>
<keyword evidence="3" id="KW-0805">Transcription regulation</keyword>
<evidence type="ECO:0000313" key="10">
    <source>
        <dbReference type="EMBL" id="MBC1175072.1"/>
    </source>
</evidence>
<reference evidence="10" key="2">
    <citation type="journal article" date="2020" name="BMC">
        <title>Leishmania infection induces a limited differential gene expression in the sand fly midgut.</title>
        <authorList>
            <person name="Coutinho-Abreu I.V."/>
            <person name="Serafim T.D."/>
            <person name="Meneses C."/>
            <person name="Kamhawi S."/>
            <person name="Oliveira F."/>
            <person name="Valenzuela J.G."/>
        </authorList>
    </citation>
    <scope>NUCLEOTIDE SEQUENCE</scope>
    <source>
        <strain evidence="10">Jacobina</strain>
        <tissue evidence="10">Midgut</tissue>
    </source>
</reference>